<dbReference type="InterPro" id="IPR039875">
    <property type="entry name" value="LENG1-like"/>
</dbReference>
<gene>
    <name evidence="3" type="ORF">MPIPNATIZW_LOCUS5745</name>
</gene>
<feature type="compositionally biased region" description="Basic and acidic residues" evidence="1">
    <location>
        <begin position="205"/>
        <end position="220"/>
    </location>
</feature>
<evidence type="ECO:0000313" key="3">
    <source>
        <dbReference type="EMBL" id="CAK6437439.1"/>
    </source>
</evidence>
<feature type="compositionally biased region" description="Basic and acidic residues" evidence="1">
    <location>
        <begin position="12"/>
        <end position="37"/>
    </location>
</feature>
<dbReference type="InterPro" id="IPR019339">
    <property type="entry name" value="CIR_N_dom"/>
</dbReference>
<keyword evidence="4" id="KW-1185">Reference proteome</keyword>
<feature type="region of interest" description="Disordered" evidence="1">
    <location>
        <begin position="51"/>
        <end position="106"/>
    </location>
</feature>
<dbReference type="PANTHER" id="PTHR22093">
    <property type="entry name" value="LEUKOCYTE RECEPTOR CLUSTER LRC MEMBER 1"/>
    <property type="match status" value="1"/>
</dbReference>
<protein>
    <recommendedName>
        <fullName evidence="2">CBF1-interacting co-repressor CIR N-terminal domain-containing protein</fullName>
    </recommendedName>
</protein>
<sequence length="269" mass="30827">MNILPKKSWHVRNKDNVARVRRDEAQAREEEKERERRALLAQQEARTEFLRKKARHRNSLPELEAADAGAPSSGPVDLFRELLEEGKGVTRGNKEYEEEKRQEKEKQEKALGILTYLGQSAAEAQTQPPWYQLPPARGAPPPGPGPDVKVKSRLDPLLEMQKHLGKRRRLSGEHGDQGSRSRKEARKEAAPEQRQPKASPSLDQLRAERLRREAAERARAEALLARVRGGAQSEEEQPEEADDRRRRYNSQFNPQLARRPRRQEPPPPP</sequence>
<feature type="region of interest" description="Disordered" evidence="1">
    <location>
        <begin position="118"/>
        <end position="269"/>
    </location>
</feature>
<dbReference type="PANTHER" id="PTHR22093:SF0">
    <property type="entry name" value="LEUKOCYTE RECEPTOR CLUSTER MEMBER 1"/>
    <property type="match status" value="1"/>
</dbReference>
<organism evidence="3 4">
    <name type="scientific">Pipistrellus nathusii</name>
    <name type="common">Nathusius' pipistrelle</name>
    <dbReference type="NCBI Taxonomy" id="59473"/>
    <lineage>
        <taxon>Eukaryota</taxon>
        <taxon>Metazoa</taxon>
        <taxon>Chordata</taxon>
        <taxon>Craniata</taxon>
        <taxon>Vertebrata</taxon>
        <taxon>Euteleostomi</taxon>
        <taxon>Mammalia</taxon>
        <taxon>Eutheria</taxon>
        <taxon>Laurasiatheria</taxon>
        <taxon>Chiroptera</taxon>
        <taxon>Yangochiroptera</taxon>
        <taxon>Vespertilionidae</taxon>
        <taxon>Pipistrellus</taxon>
    </lineage>
</organism>
<dbReference type="EMBL" id="OY882872">
    <property type="protein sequence ID" value="CAK6437439.1"/>
    <property type="molecule type" value="Genomic_DNA"/>
</dbReference>
<accession>A0ABN9ZL79</accession>
<evidence type="ECO:0000256" key="1">
    <source>
        <dbReference type="SAM" id="MobiDB-lite"/>
    </source>
</evidence>
<feature type="domain" description="CBF1-interacting co-repressor CIR N-terminal" evidence="2">
    <location>
        <begin position="8"/>
        <end position="44"/>
    </location>
</feature>
<dbReference type="Proteomes" id="UP001314169">
    <property type="component" value="Chromosome 15"/>
</dbReference>
<evidence type="ECO:0000259" key="2">
    <source>
        <dbReference type="SMART" id="SM01083"/>
    </source>
</evidence>
<evidence type="ECO:0000313" key="4">
    <source>
        <dbReference type="Proteomes" id="UP001314169"/>
    </source>
</evidence>
<name>A0ABN9ZL79_PIPNA</name>
<proteinExistence type="predicted"/>
<feature type="compositionally biased region" description="Basic and acidic residues" evidence="1">
    <location>
        <begin position="78"/>
        <end position="106"/>
    </location>
</feature>
<feature type="compositionally biased region" description="Basic and acidic residues" evidence="1">
    <location>
        <begin position="170"/>
        <end position="195"/>
    </location>
</feature>
<feature type="region of interest" description="Disordered" evidence="1">
    <location>
        <begin position="1"/>
        <end position="37"/>
    </location>
</feature>
<feature type="compositionally biased region" description="Basic and acidic residues" evidence="1">
    <location>
        <begin position="148"/>
        <end position="162"/>
    </location>
</feature>
<dbReference type="SMART" id="SM01083">
    <property type="entry name" value="Cir_N"/>
    <property type="match status" value="1"/>
</dbReference>
<dbReference type="Pfam" id="PF10197">
    <property type="entry name" value="Cir_N"/>
    <property type="match status" value="1"/>
</dbReference>
<reference evidence="3" key="1">
    <citation type="submission" date="2023-12" db="EMBL/GenBank/DDBJ databases">
        <authorList>
            <person name="Brown T."/>
        </authorList>
    </citation>
    <scope>NUCLEOTIDE SEQUENCE</scope>
</reference>